<dbReference type="AlphaFoldDB" id="A0A9N8P929"/>
<accession>A0A9N8P929</accession>
<evidence type="ECO:0000256" key="1">
    <source>
        <dbReference type="SAM" id="MobiDB-lite"/>
    </source>
</evidence>
<feature type="region of interest" description="Disordered" evidence="1">
    <location>
        <begin position="1"/>
        <end position="54"/>
    </location>
</feature>
<proteinExistence type="predicted"/>
<evidence type="ECO:0000313" key="3">
    <source>
        <dbReference type="Proteomes" id="UP000716446"/>
    </source>
</evidence>
<reference evidence="2" key="1">
    <citation type="submission" date="2020-06" db="EMBL/GenBank/DDBJ databases">
        <authorList>
            <person name="Onetto C."/>
        </authorList>
    </citation>
    <scope>NUCLEOTIDE SEQUENCE</scope>
</reference>
<protein>
    <submittedName>
        <fullName evidence="2">Uncharacterized protein</fullName>
    </submittedName>
</protein>
<feature type="compositionally biased region" description="Basic and acidic residues" evidence="1">
    <location>
        <begin position="12"/>
        <end position="26"/>
    </location>
</feature>
<dbReference type="EMBL" id="CAIJEN010000005">
    <property type="protein sequence ID" value="CAD0087256.1"/>
    <property type="molecule type" value="Genomic_DNA"/>
</dbReference>
<feature type="compositionally biased region" description="Low complexity" evidence="1">
    <location>
        <begin position="74"/>
        <end position="90"/>
    </location>
</feature>
<comment type="caution">
    <text evidence="2">The sequence shown here is derived from an EMBL/GenBank/DDBJ whole genome shotgun (WGS) entry which is preliminary data.</text>
</comment>
<evidence type="ECO:0000313" key="2">
    <source>
        <dbReference type="EMBL" id="CAD0087256.1"/>
    </source>
</evidence>
<dbReference type="Proteomes" id="UP000716446">
    <property type="component" value="Unassembled WGS sequence"/>
</dbReference>
<keyword evidence="3" id="KW-1185">Reference proteome</keyword>
<feature type="region of interest" description="Disordered" evidence="1">
    <location>
        <begin position="158"/>
        <end position="177"/>
    </location>
</feature>
<sequence length="317" mass="34518">MSIISKLKGAKKAADDHKAKTDEQDTKPVATIPYKHVPTHAATDAMTSSPGGWKSEEIAYQNKARLSRIGSDYSTRPSTSHTTTTRSNSRPGFNRANSDSSLDFTPASQGFSMPLRSTGSSLKSAAISRNPSYQGLEKVMESNDRDQEPVFAAALLANRTKASRSPRGSTRSSLGKSPLSSVGKFLFMLTTFRQLTHLQNHPPSHHPQRVKIVLLRAQAVSFAIITSFQSTQINLSVGGQIELRSSAVAYASALEIHPGHKVNQMPVEQPQPQRKYFGHNKPPTSETKEASVPAPVIVKKEKRFSFLKRGSSSVAAH</sequence>
<feature type="region of interest" description="Disordered" evidence="1">
    <location>
        <begin position="263"/>
        <end position="294"/>
    </location>
</feature>
<organism evidence="2 3">
    <name type="scientific">Aureobasidium vineae</name>
    <dbReference type="NCBI Taxonomy" id="2773715"/>
    <lineage>
        <taxon>Eukaryota</taxon>
        <taxon>Fungi</taxon>
        <taxon>Dikarya</taxon>
        <taxon>Ascomycota</taxon>
        <taxon>Pezizomycotina</taxon>
        <taxon>Dothideomycetes</taxon>
        <taxon>Dothideomycetidae</taxon>
        <taxon>Dothideales</taxon>
        <taxon>Saccotheciaceae</taxon>
        <taxon>Aureobasidium</taxon>
    </lineage>
</organism>
<feature type="compositionally biased region" description="Polar residues" evidence="1">
    <location>
        <begin position="166"/>
        <end position="177"/>
    </location>
</feature>
<gene>
    <name evidence="2" type="ORF">AWRI4619_LOCUS4530</name>
</gene>
<name>A0A9N8P929_9PEZI</name>
<feature type="region of interest" description="Disordered" evidence="1">
    <location>
        <begin position="68"/>
        <end position="126"/>
    </location>
</feature>
<feature type="compositionally biased region" description="Polar residues" evidence="1">
    <location>
        <begin position="95"/>
        <end position="126"/>
    </location>
</feature>